<dbReference type="CDD" id="cd03230">
    <property type="entry name" value="ABC_DR_subfamily_A"/>
    <property type="match status" value="1"/>
</dbReference>
<dbReference type="HOGENOM" id="CLU_000604_1_2_0"/>
<keyword evidence="3" id="KW-0547">Nucleotide-binding</keyword>
<dbReference type="Gene3D" id="3.40.50.300">
    <property type="entry name" value="P-loop containing nucleotide triphosphate hydrolases"/>
    <property type="match status" value="1"/>
</dbReference>
<dbReference type="EMBL" id="CP007139">
    <property type="protein sequence ID" value="AIE87071.1"/>
    <property type="molecule type" value="Genomic_DNA"/>
</dbReference>
<keyword evidence="7" id="KW-1185">Reference proteome</keyword>
<evidence type="ECO:0000256" key="4">
    <source>
        <dbReference type="ARBA" id="ARBA00022840"/>
    </source>
</evidence>
<evidence type="ECO:0000313" key="7">
    <source>
        <dbReference type="Proteomes" id="UP000027982"/>
    </source>
</evidence>
<dbReference type="PROSITE" id="PS00211">
    <property type="entry name" value="ABC_TRANSPORTER_1"/>
    <property type="match status" value="1"/>
</dbReference>
<evidence type="ECO:0000259" key="5">
    <source>
        <dbReference type="PROSITE" id="PS50893"/>
    </source>
</evidence>
<comment type="similarity">
    <text evidence="1">Belongs to the ABC transporter superfamily.</text>
</comment>
<dbReference type="PROSITE" id="PS50893">
    <property type="entry name" value="ABC_TRANSPORTER_2"/>
    <property type="match status" value="1"/>
</dbReference>
<accession>A0A068NUH9</accession>
<proteinExistence type="inferred from homology"/>
<dbReference type="KEGG" id="fgi:OP10G_3703"/>
<dbReference type="GO" id="GO:0016887">
    <property type="term" value="F:ATP hydrolysis activity"/>
    <property type="evidence" value="ECO:0007669"/>
    <property type="project" value="InterPro"/>
</dbReference>
<dbReference type="SUPFAM" id="SSF52540">
    <property type="entry name" value="P-loop containing nucleoside triphosphate hydrolases"/>
    <property type="match status" value="1"/>
</dbReference>
<dbReference type="Proteomes" id="UP000027982">
    <property type="component" value="Chromosome"/>
</dbReference>
<name>A0A068NUH9_FIMGI</name>
<evidence type="ECO:0000313" key="6">
    <source>
        <dbReference type="EMBL" id="AIE87071.1"/>
    </source>
</evidence>
<keyword evidence="2" id="KW-0813">Transport</keyword>
<protein>
    <submittedName>
        <fullName evidence="6">ABC transporter-like protein</fullName>
    </submittedName>
</protein>
<dbReference type="RefSeq" id="WP_052547828.1">
    <property type="nucleotide sequence ID" value="NZ_CP007139.1"/>
</dbReference>
<dbReference type="InterPro" id="IPR003439">
    <property type="entry name" value="ABC_transporter-like_ATP-bd"/>
</dbReference>
<dbReference type="PANTHER" id="PTHR43335">
    <property type="entry name" value="ABC TRANSPORTER, ATP-BINDING PROTEIN"/>
    <property type="match status" value="1"/>
</dbReference>
<dbReference type="InterPro" id="IPR017871">
    <property type="entry name" value="ABC_transporter-like_CS"/>
</dbReference>
<evidence type="ECO:0000256" key="2">
    <source>
        <dbReference type="ARBA" id="ARBA00022448"/>
    </source>
</evidence>
<dbReference type="STRING" id="661478.OP10G_3703"/>
<gene>
    <name evidence="6" type="ORF">OP10G_3703</name>
</gene>
<dbReference type="InterPro" id="IPR027417">
    <property type="entry name" value="P-loop_NTPase"/>
</dbReference>
<dbReference type="SMART" id="SM00382">
    <property type="entry name" value="AAA"/>
    <property type="match status" value="1"/>
</dbReference>
<organism evidence="6 7">
    <name type="scientific">Fimbriimonas ginsengisoli Gsoil 348</name>
    <dbReference type="NCBI Taxonomy" id="661478"/>
    <lineage>
        <taxon>Bacteria</taxon>
        <taxon>Bacillati</taxon>
        <taxon>Armatimonadota</taxon>
        <taxon>Fimbriimonadia</taxon>
        <taxon>Fimbriimonadales</taxon>
        <taxon>Fimbriimonadaceae</taxon>
        <taxon>Fimbriimonas</taxon>
    </lineage>
</organism>
<dbReference type="GO" id="GO:0005524">
    <property type="term" value="F:ATP binding"/>
    <property type="evidence" value="ECO:0007669"/>
    <property type="project" value="UniProtKB-KW"/>
</dbReference>
<dbReference type="OrthoDB" id="9804819at2"/>
<dbReference type="Pfam" id="PF00005">
    <property type="entry name" value="ABC_tran"/>
    <property type="match status" value="1"/>
</dbReference>
<reference evidence="6 7" key="1">
    <citation type="journal article" date="2014" name="PLoS ONE">
        <title>The first complete genome sequence of the class fimbriimonadia in the phylum armatimonadetes.</title>
        <authorList>
            <person name="Hu Z.Y."/>
            <person name="Wang Y.Z."/>
            <person name="Im W.T."/>
            <person name="Wang S.Y."/>
            <person name="Zhao G.P."/>
            <person name="Zheng H.J."/>
            <person name="Quan Z.X."/>
        </authorList>
    </citation>
    <scope>NUCLEOTIDE SEQUENCE [LARGE SCALE GENOMIC DNA]</scope>
    <source>
        <strain evidence="6">Gsoil 348</strain>
    </source>
</reference>
<evidence type="ECO:0000256" key="1">
    <source>
        <dbReference type="ARBA" id="ARBA00005417"/>
    </source>
</evidence>
<keyword evidence="4" id="KW-0067">ATP-binding</keyword>
<dbReference type="PANTHER" id="PTHR43335:SF4">
    <property type="entry name" value="ABC TRANSPORTER, ATP-BINDING PROTEIN"/>
    <property type="match status" value="1"/>
</dbReference>
<evidence type="ECO:0000256" key="3">
    <source>
        <dbReference type="ARBA" id="ARBA00022741"/>
    </source>
</evidence>
<feature type="domain" description="ABC transporter" evidence="5">
    <location>
        <begin position="5"/>
        <end position="235"/>
    </location>
</feature>
<dbReference type="InterPro" id="IPR003593">
    <property type="entry name" value="AAA+_ATPase"/>
</dbReference>
<sequence>MAAAIETKKLTKSYKSRQHGHINVVDHLDLIVEEGEIFGFLGPNGAGKTTTIKMLLGIIYPTSGEGYVLGKEIGDMDVHRMISYLPERPYYYEHMTGPEILRFYGSLFGINDEAKFQGLLEKVNLHRDTTKSISQYSKGMQQRIGLAQSLINDPKLLFLDEPTGGLDPIAHREIRDLIISFRDEGRTVFISSHELSEVELICDRVAIIDRGIIRRQGKLTDLLRGGRIEIMATEVAAKVLESLNLTDSNVRTVPQGILFDIPEENDVNGIIDAIRTAKGNILSIVPRKKRLEDLFVETVQNKPTPVGAAQDGGAK</sequence>
<dbReference type="AlphaFoldDB" id="A0A068NUH9"/>
<dbReference type="eggNOG" id="COG1131">
    <property type="taxonomic scope" value="Bacteria"/>
</dbReference>